<name>A0A813FMD9_POLGL</name>
<evidence type="ECO:0000256" key="1">
    <source>
        <dbReference type="SAM" id="MobiDB-lite"/>
    </source>
</evidence>
<dbReference type="Gene3D" id="1.25.40.10">
    <property type="entry name" value="Tetratricopeptide repeat domain"/>
    <property type="match status" value="1"/>
</dbReference>
<dbReference type="Proteomes" id="UP000654075">
    <property type="component" value="Unassembled WGS sequence"/>
</dbReference>
<sequence>MRHHHALLRSLQPAGASPAVGDMEGKHRSTVSSNRRSPDELKRRQCTAAISRAGSDGQWQEAVHIVAGMKRQRIEPNEICLAATVSACEKSRRWEPALA</sequence>
<feature type="region of interest" description="Disordered" evidence="1">
    <location>
        <begin position="1"/>
        <end position="45"/>
    </location>
</feature>
<organism evidence="2 3">
    <name type="scientific">Polarella glacialis</name>
    <name type="common">Dinoflagellate</name>
    <dbReference type="NCBI Taxonomy" id="89957"/>
    <lineage>
        <taxon>Eukaryota</taxon>
        <taxon>Sar</taxon>
        <taxon>Alveolata</taxon>
        <taxon>Dinophyceae</taxon>
        <taxon>Suessiales</taxon>
        <taxon>Suessiaceae</taxon>
        <taxon>Polarella</taxon>
    </lineage>
</organism>
<dbReference type="EMBL" id="CAJNNV010025226">
    <property type="protein sequence ID" value="CAE8613250.1"/>
    <property type="molecule type" value="Genomic_DNA"/>
</dbReference>
<dbReference type="InterPro" id="IPR011990">
    <property type="entry name" value="TPR-like_helical_dom_sf"/>
</dbReference>
<evidence type="ECO:0000313" key="2">
    <source>
        <dbReference type="EMBL" id="CAE8613250.1"/>
    </source>
</evidence>
<dbReference type="AlphaFoldDB" id="A0A813FMD9"/>
<reference evidence="2" key="1">
    <citation type="submission" date="2021-02" db="EMBL/GenBank/DDBJ databases">
        <authorList>
            <person name="Dougan E. K."/>
            <person name="Rhodes N."/>
            <person name="Thang M."/>
            <person name="Chan C."/>
        </authorList>
    </citation>
    <scope>NUCLEOTIDE SEQUENCE</scope>
</reference>
<protein>
    <submittedName>
        <fullName evidence="2">Uncharacterized protein</fullName>
    </submittedName>
</protein>
<accession>A0A813FMD9</accession>
<keyword evidence="3" id="KW-1185">Reference proteome</keyword>
<gene>
    <name evidence="2" type="ORF">PGLA1383_LOCUS31026</name>
</gene>
<feature type="non-terminal residue" evidence="2">
    <location>
        <position position="1"/>
    </location>
</feature>
<comment type="caution">
    <text evidence="2">The sequence shown here is derived from an EMBL/GenBank/DDBJ whole genome shotgun (WGS) entry which is preliminary data.</text>
</comment>
<proteinExistence type="predicted"/>
<evidence type="ECO:0000313" key="3">
    <source>
        <dbReference type="Proteomes" id="UP000654075"/>
    </source>
</evidence>